<evidence type="ECO:0000256" key="8">
    <source>
        <dbReference type="SAM" id="Phobius"/>
    </source>
</evidence>
<feature type="transmembrane region" description="Helical" evidence="8">
    <location>
        <begin position="154"/>
        <end position="176"/>
    </location>
</feature>
<dbReference type="PANTHER" id="PTHR43840:SF15">
    <property type="entry name" value="MITOCHONDRIAL METAL TRANSPORTER 1-RELATED"/>
    <property type="match status" value="1"/>
</dbReference>
<comment type="subcellular location">
    <subcellularLocation>
        <location evidence="1">Membrane</location>
        <topology evidence="1">Multi-pass membrane protein</topology>
    </subcellularLocation>
</comment>
<dbReference type="GO" id="GO:0005886">
    <property type="term" value="C:plasma membrane"/>
    <property type="evidence" value="ECO:0007669"/>
    <property type="project" value="TreeGrafter"/>
</dbReference>
<dbReference type="Pfam" id="PF16916">
    <property type="entry name" value="ZT_dimer"/>
    <property type="match status" value="1"/>
</dbReference>
<reference evidence="11 12" key="1">
    <citation type="submission" date="2019-06" db="EMBL/GenBank/DDBJ databases">
        <title>Quisquiliibacterium sp. nov., isolated from a maize field.</title>
        <authorList>
            <person name="Lin S.-Y."/>
            <person name="Tsai C.-F."/>
            <person name="Young C.-C."/>
        </authorList>
    </citation>
    <scope>NUCLEOTIDE SEQUENCE [LARGE SCALE GENOMIC DNA]</scope>
    <source>
        <strain evidence="11 12">CC-CFT501</strain>
    </source>
</reference>
<dbReference type="PANTHER" id="PTHR43840">
    <property type="entry name" value="MITOCHONDRIAL METAL TRANSPORTER 1-RELATED"/>
    <property type="match status" value="1"/>
</dbReference>
<evidence type="ECO:0000259" key="9">
    <source>
        <dbReference type="Pfam" id="PF01545"/>
    </source>
</evidence>
<dbReference type="InterPro" id="IPR058533">
    <property type="entry name" value="Cation_efflux_TM"/>
</dbReference>
<evidence type="ECO:0000256" key="5">
    <source>
        <dbReference type="ARBA" id="ARBA00022989"/>
    </source>
</evidence>
<sequence length="303" mass="32087">MKSMTPQHALLLSVAAAVATIAMKAGAWWLTGSVGFLSDALESLVNLAGATFALLMVNLARTPADDQHPWGHGKAEYFSAAFEGGLIFLAALAIVVAAGERLLNPQPLGELGVGTTLSVAASVVNFAVARVLFEVGRRHHSLALEADARHLMTDVWTTAGVVAGVALAAALGLHWLDPVIAIAVALNILREGWELMRRSVDGLMDRALGDGDIAKIESVFAGFADRGCRFANLRTRSAGPLRFAHVDLLVPGHWSVTRAHDLADEIEMAVQRVGTTLSTHVEPIAAPKPRLAEPDDPAEPEAR</sequence>
<dbReference type="GO" id="GO:0006882">
    <property type="term" value="P:intracellular zinc ion homeostasis"/>
    <property type="evidence" value="ECO:0007669"/>
    <property type="project" value="TreeGrafter"/>
</dbReference>
<keyword evidence="4 8" id="KW-0812">Transmembrane</keyword>
<dbReference type="Proteomes" id="UP000321548">
    <property type="component" value="Unassembled WGS sequence"/>
</dbReference>
<comment type="similarity">
    <text evidence="2">Belongs to the cation diffusion facilitator (CDF) transporter (TC 2.A.4) family.</text>
</comment>
<evidence type="ECO:0000256" key="1">
    <source>
        <dbReference type="ARBA" id="ARBA00004141"/>
    </source>
</evidence>
<dbReference type="OrthoDB" id="9806522at2"/>
<organism evidence="11 12">
    <name type="scientific">Zeimonas arvi</name>
    <dbReference type="NCBI Taxonomy" id="2498847"/>
    <lineage>
        <taxon>Bacteria</taxon>
        <taxon>Pseudomonadati</taxon>
        <taxon>Pseudomonadota</taxon>
        <taxon>Betaproteobacteria</taxon>
        <taxon>Burkholderiales</taxon>
        <taxon>Burkholderiaceae</taxon>
        <taxon>Zeimonas</taxon>
    </lineage>
</organism>
<dbReference type="GO" id="GO:0015086">
    <property type="term" value="F:cadmium ion transmembrane transporter activity"/>
    <property type="evidence" value="ECO:0007669"/>
    <property type="project" value="TreeGrafter"/>
</dbReference>
<keyword evidence="6 8" id="KW-0472">Membrane</keyword>
<dbReference type="InterPro" id="IPR027469">
    <property type="entry name" value="Cation_efflux_TMD_sf"/>
</dbReference>
<name>A0A5C8P3S4_9BURK</name>
<dbReference type="SUPFAM" id="SSF160240">
    <property type="entry name" value="Cation efflux protein cytoplasmic domain-like"/>
    <property type="match status" value="1"/>
</dbReference>
<feature type="domain" description="Cation efflux protein transmembrane" evidence="9">
    <location>
        <begin position="10"/>
        <end position="204"/>
    </location>
</feature>
<dbReference type="Gene3D" id="3.30.70.1350">
    <property type="entry name" value="Cation efflux protein, cytoplasmic domain"/>
    <property type="match status" value="1"/>
</dbReference>
<evidence type="ECO:0000256" key="7">
    <source>
        <dbReference type="SAM" id="MobiDB-lite"/>
    </source>
</evidence>
<dbReference type="InterPro" id="IPR002524">
    <property type="entry name" value="Cation_efflux"/>
</dbReference>
<dbReference type="Gene3D" id="1.20.1510.10">
    <property type="entry name" value="Cation efflux protein transmembrane domain"/>
    <property type="match status" value="1"/>
</dbReference>
<evidence type="ECO:0000256" key="4">
    <source>
        <dbReference type="ARBA" id="ARBA00022692"/>
    </source>
</evidence>
<comment type="caution">
    <text evidence="11">The sequence shown here is derived from an EMBL/GenBank/DDBJ whole genome shotgun (WGS) entry which is preliminary data.</text>
</comment>
<accession>A0A5C8P3S4</accession>
<keyword evidence="12" id="KW-1185">Reference proteome</keyword>
<evidence type="ECO:0000259" key="10">
    <source>
        <dbReference type="Pfam" id="PF16916"/>
    </source>
</evidence>
<evidence type="ECO:0000256" key="3">
    <source>
        <dbReference type="ARBA" id="ARBA00022448"/>
    </source>
</evidence>
<keyword evidence="5 8" id="KW-1133">Transmembrane helix</keyword>
<dbReference type="SUPFAM" id="SSF161111">
    <property type="entry name" value="Cation efflux protein transmembrane domain-like"/>
    <property type="match status" value="1"/>
</dbReference>
<evidence type="ECO:0000313" key="11">
    <source>
        <dbReference type="EMBL" id="TXL68316.1"/>
    </source>
</evidence>
<feature type="transmembrane region" description="Helical" evidence="8">
    <location>
        <begin position="80"/>
        <end position="99"/>
    </location>
</feature>
<dbReference type="EMBL" id="VDUY01000001">
    <property type="protein sequence ID" value="TXL68316.1"/>
    <property type="molecule type" value="Genomic_DNA"/>
</dbReference>
<feature type="domain" description="Cation efflux protein cytoplasmic" evidence="10">
    <location>
        <begin position="211"/>
        <end position="283"/>
    </location>
</feature>
<evidence type="ECO:0000313" key="12">
    <source>
        <dbReference type="Proteomes" id="UP000321548"/>
    </source>
</evidence>
<dbReference type="GO" id="GO:0015093">
    <property type="term" value="F:ferrous iron transmembrane transporter activity"/>
    <property type="evidence" value="ECO:0007669"/>
    <property type="project" value="TreeGrafter"/>
</dbReference>
<dbReference type="GO" id="GO:0015341">
    <property type="term" value="F:zinc efflux antiporter activity"/>
    <property type="evidence" value="ECO:0007669"/>
    <property type="project" value="TreeGrafter"/>
</dbReference>
<evidence type="ECO:0000256" key="6">
    <source>
        <dbReference type="ARBA" id="ARBA00023136"/>
    </source>
</evidence>
<protein>
    <submittedName>
        <fullName evidence="11">Cation transporter</fullName>
    </submittedName>
</protein>
<dbReference type="AlphaFoldDB" id="A0A5C8P3S4"/>
<evidence type="ECO:0000256" key="2">
    <source>
        <dbReference type="ARBA" id="ARBA00008114"/>
    </source>
</evidence>
<dbReference type="Pfam" id="PF01545">
    <property type="entry name" value="Cation_efflux"/>
    <property type="match status" value="1"/>
</dbReference>
<dbReference type="InterPro" id="IPR036837">
    <property type="entry name" value="Cation_efflux_CTD_sf"/>
</dbReference>
<proteinExistence type="inferred from homology"/>
<dbReference type="NCBIfam" id="TIGR01297">
    <property type="entry name" value="CDF"/>
    <property type="match status" value="1"/>
</dbReference>
<keyword evidence="3" id="KW-0813">Transport</keyword>
<dbReference type="InterPro" id="IPR027470">
    <property type="entry name" value="Cation_efflux_CTD"/>
</dbReference>
<dbReference type="InterPro" id="IPR050291">
    <property type="entry name" value="CDF_Transporter"/>
</dbReference>
<feature type="region of interest" description="Disordered" evidence="7">
    <location>
        <begin position="281"/>
        <end position="303"/>
    </location>
</feature>
<feature type="compositionally biased region" description="Acidic residues" evidence="7">
    <location>
        <begin position="294"/>
        <end position="303"/>
    </location>
</feature>
<gene>
    <name evidence="11" type="ORF">FHP08_01090</name>
</gene>
<feature type="transmembrane region" description="Helical" evidence="8">
    <location>
        <begin position="111"/>
        <end position="133"/>
    </location>
</feature>